<dbReference type="GO" id="GO:0005762">
    <property type="term" value="C:mitochondrial large ribosomal subunit"/>
    <property type="evidence" value="ECO:0007669"/>
    <property type="project" value="TreeGrafter"/>
</dbReference>
<comment type="similarity">
    <text evidence="1">Belongs to the universal ribosomal protein uL3 family.</text>
</comment>
<evidence type="ECO:0000256" key="3">
    <source>
        <dbReference type="ARBA" id="ARBA00023274"/>
    </source>
</evidence>
<dbReference type="PANTHER" id="PTHR11229:SF8">
    <property type="entry name" value="LARGE RIBOSOMAL SUBUNIT PROTEIN UL3M"/>
    <property type="match status" value="1"/>
</dbReference>
<dbReference type="InterPro" id="IPR018119">
    <property type="entry name" value="Strictosidine_synth_cons-reg"/>
</dbReference>
<feature type="domain" description="Strictosidine synthase conserved region" evidence="7">
    <location>
        <begin position="76"/>
        <end position="158"/>
    </location>
</feature>
<evidence type="ECO:0000313" key="9">
    <source>
        <dbReference type="Proteomes" id="UP000677054"/>
    </source>
</evidence>
<sequence>MFGRKGDGFWEVLARGRYERCARPLALRFQRNGKLYAMDAFQGLLEIDVDRGVVTSRVMDTSRPINGRVPRMPDDFVVASDGTIYWSDGSTRFDIDAGLLEFFTTGTGRFLRYDPRTGRQEVIMDGLVLANGIQLAEDESFLLLAECGHFRIHKFFISYSLIPFSGAADNIRPNGRGGFYIAISYVIPPGNFDPLKLISKKPWLKFILVKLTWKIRQVSDSINYYMPNCVNAAISYMIGNMRLSQFFPLKLYSLALEVDAYGNVLRSFWSTDDILWNITEVQEFDGYLYFGTYMTSGLARLKIRPYLAAPRQSKLLAGISVKMLGGLQRLCFSFVSGMKSGSSMERSLRPLLRHGNEIASGLQSVVHMETKRAMSRLKTRSTHPPYWWAKQTRTRYNEELTAENKEFIEEVIEQRYGVPPTVLDSVCTPYLPVSPLREEPWPRGEWTPTSRRCGLIARKIGVYPLWKKDGSRFLSTLLQVVDNHVIKYIPPEEWIKTVKGKKWYKPFKDPPKFGVLIVGAESADPQLFTKEYCGLFAESGVMPKRKLTRFLITPDAKIQPGTPLYASHFRPGDYVDVYGKTIDHGFEGVMKRWGFKGMPATHGVTKSHRRGGSIGGGGKKANVWPGKKMPGHMGSERRTLRGLKIWRINTKYNVIWVQGPAVPGSTNSYVYIHDTLLSTKKLEESPPFPTHHPHVDKEALPEDLYDEELHAFSDATILFTAEQ</sequence>
<dbReference type="InterPro" id="IPR011042">
    <property type="entry name" value="6-blade_b-propeller_TolB-like"/>
</dbReference>
<gene>
    <name evidence="8" type="ORF">DSTB1V02_LOCUS4021</name>
</gene>
<dbReference type="SUPFAM" id="SSF63829">
    <property type="entry name" value="Calcium-dependent phosphotriesterase"/>
    <property type="match status" value="1"/>
</dbReference>
<dbReference type="EMBL" id="CAJPEV010000565">
    <property type="protein sequence ID" value="CAG0886510.1"/>
    <property type="molecule type" value="Genomic_DNA"/>
</dbReference>
<protein>
    <recommendedName>
        <fullName evidence="4">Large ribosomal subunit protein uL3m</fullName>
    </recommendedName>
    <alternativeName>
        <fullName evidence="5">39S ribosomal protein L3, mitochondrial</fullName>
    </alternativeName>
</protein>
<dbReference type="AlphaFoldDB" id="A0A7R8X4X2"/>
<evidence type="ECO:0000256" key="5">
    <source>
        <dbReference type="ARBA" id="ARBA00035396"/>
    </source>
</evidence>
<dbReference type="OrthoDB" id="274683at2759"/>
<accession>A0A7R8X4X2</accession>
<dbReference type="Gene3D" id="2.120.10.30">
    <property type="entry name" value="TolB, C-terminal domain"/>
    <property type="match status" value="1"/>
</dbReference>
<organism evidence="8">
    <name type="scientific">Darwinula stevensoni</name>
    <dbReference type="NCBI Taxonomy" id="69355"/>
    <lineage>
        <taxon>Eukaryota</taxon>
        <taxon>Metazoa</taxon>
        <taxon>Ecdysozoa</taxon>
        <taxon>Arthropoda</taxon>
        <taxon>Crustacea</taxon>
        <taxon>Oligostraca</taxon>
        <taxon>Ostracoda</taxon>
        <taxon>Podocopa</taxon>
        <taxon>Podocopida</taxon>
        <taxon>Darwinulocopina</taxon>
        <taxon>Darwinuloidea</taxon>
        <taxon>Darwinulidae</taxon>
        <taxon>Darwinula</taxon>
    </lineage>
</organism>
<evidence type="ECO:0000256" key="2">
    <source>
        <dbReference type="ARBA" id="ARBA00022980"/>
    </source>
</evidence>
<keyword evidence="2" id="KW-0689">Ribosomal protein</keyword>
<evidence type="ECO:0000256" key="1">
    <source>
        <dbReference type="ARBA" id="ARBA00006540"/>
    </source>
</evidence>
<name>A0A7R8X4X2_9CRUS</name>
<dbReference type="Gene3D" id="2.40.30.10">
    <property type="entry name" value="Translation factors"/>
    <property type="match status" value="2"/>
</dbReference>
<dbReference type="GO" id="GO:0006412">
    <property type="term" value="P:translation"/>
    <property type="evidence" value="ECO:0007669"/>
    <property type="project" value="InterPro"/>
</dbReference>
<proteinExistence type="inferred from homology"/>
<feature type="region of interest" description="Disordered" evidence="6">
    <location>
        <begin position="601"/>
        <end position="633"/>
    </location>
</feature>
<evidence type="ECO:0000313" key="8">
    <source>
        <dbReference type="EMBL" id="CAD7244119.1"/>
    </source>
</evidence>
<evidence type="ECO:0000256" key="6">
    <source>
        <dbReference type="SAM" id="MobiDB-lite"/>
    </source>
</evidence>
<evidence type="ECO:0000256" key="4">
    <source>
        <dbReference type="ARBA" id="ARBA00035209"/>
    </source>
</evidence>
<dbReference type="PANTHER" id="PTHR11229">
    <property type="entry name" value="50S RIBOSOMAL PROTEIN L3"/>
    <property type="match status" value="1"/>
</dbReference>
<dbReference type="EMBL" id="LR900082">
    <property type="protein sequence ID" value="CAD7244119.1"/>
    <property type="molecule type" value="Genomic_DNA"/>
</dbReference>
<dbReference type="Pfam" id="PF03088">
    <property type="entry name" value="Str_synth"/>
    <property type="match status" value="1"/>
</dbReference>
<dbReference type="InterPro" id="IPR019927">
    <property type="entry name" value="Ribosomal_uL3_bac/org-type"/>
</dbReference>
<keyword evidence="3" id="KW-0687">Ribonucleoprotein</keyword>
<dbReference type="Pfam" id="PF00297">
    <property type="entry name" value="Ribosomal_L3"/>
    <property type="match status" value="1"/>
</dbReference>
<dbReference type="InterPro" id="IPR009000">
    <property type="entry name" value="Transl_B-barrel_sf"/>
</dbReference>
<evidence type="ECO:0000259" key="7">
    <source>
        <dbReference type="Pfam" id="PF03088"/>
    </source>
</evidence>
<keyword evidence="9" id="KW-1185">Reference proteome</keyword>
<reference evidence="8" key="1">
    <citation type="submission" date="2020-11" db="EMBL/GenBank/DDBJ databases">
        <authorList>
            <person name="Tran Van P."/>
        </authorList>
    </citation>
    <scope>NUCLEOTIDE SEQUENCE</scope>
</reference>
<dbReference type="InterPro" id="IPR000597">
    <property type="entry name" value="Ribosomal_uL3"/>
</dbReference>
<dbReference type="SUPFAM" id="SSF50447">
    <property type="entry name" value="Translation proteins"/>
    <property type="match status" value="1"/>
</dbReference>
<dbReference type="Proteomes" id="UP000677054">
    <property type="component" value="Unassembled WGS sequence"/>
</dbReference>
<dbReference type="GO" id="GO:0003735">
    <property type="term" value="F:structural constituent of ribosome"/>
    <property type="evidence" value="ECO:0007669"/>
    <property type="project" value="InterPro"/>
</dbReference>
<dbReference type="NCBIfam" id="TIGR03625">
    <property type="entry name" value="L3_bact"/>
    <property type="match status" value="1"/>
</dbReference>
<dbReference type="FunFam" id="2.40.30.10:FF:000049">
    <property type="entry name" value="39S ribosomal protein L3, mitochondrial"/>
    <property type="match status" value="1"/>
</dbReference>